<dbReference type="GO" id="GO:0020037">
    <property type="term" value="F:heme binding"/>
    <property type="evidence" value="ECO:0007669"/>
    <property type="project" value="InterPro"/>
</dbReference>
<keyword evidence="4 7" id="KW-0479">Metal-binding</keyword>
<feature type="binding site" description="axial binding residue" evidence="7">
    <location>
        <position position="470"/>
    </location>
    <ligand>
        <name>heme</name>
        <dbReference type="ChEBI" id="CHEBI:30413"/>
    </ligand>
    <ligandPart>
        <name>Fe</name>
        <dbReference type="ChEBI" id="CHEBI:18248"/>
    </ligandPart>
</feature>
<evidence type="ECO:0000313" key="8">
    <source>
        <dbReference type="EMBL" id="KAH6659051.1"/>
    </source>
</evidence>
<dbReference type="GeneID" id="70125838"/>
<keyword evidence="5 7" id="KW-0408">Iron</keyword>
<dbReference type="CDD" id="cd11040">
    <property type="entry name" value="CYP7_CYP8-like"/>
    <property type="match status" value="1"/>
</dbReference>
<gene>
    <name evidence="8" type="ORF">BKA67DRAFT_4883</name>
</gene>
<evidence type="ECO:0000256" key="5">
    <source>
        <dbReference type="ARBA" id="ARBA00023004"/>
    </source>
</evidence>
<keyword evidence="9" id="KW-1185">Reference proteome</keyword>
<keyword evidence="6" id="KW-0503">Monooxygenase</keyword>
<dbReference type="InterPro" id="IPR036396">
    <property type="entry name" value="Cyt_P450_sf"/>
</dbReference>
<dbReference type="PRINTS" id="PR00465">
    <property type="entry name" value="EP450IV"/>
</dbReference>
<comment type="cofactor">
    <cofactor evidence="1 7">
        <name>heme</name>
        <dbReference type="ChEBI" id="CHEBI:30413"/>
    </cofactor>
</comment>
<dbReference type="RefSeq" id="XP_045963182.1">
    <property type="nucleotide sequence ID" value="XM_046096946.1"/>
</dbReference>
<dbReference type="InterPro" id="IPR001128">
    <property type="entry name" value="Cyt_P450"/>
</dbReference>
<sequence>MSLLSNVTIPFEDIPPNSSRKVEIDAPTKVVTCLLFALLLWRAWRFTIIPLLHPSRPKEFAYWIPFLGHGRAFFRDSNGLIARAKQHFDAREPFALTAFGVTFYVVTEAKHSAEVYRNTETLSFEDFVQTLMRTNGNNESVIKTMYSALPVDKAGFPNPQGESLGVLAQRMHAHQLNPGSELVIIQRRVQAWIDGHLHLDPLREICTYASPQSSVHIELPLYQWCSDYFIRLGQQVYFGQLLDQVDPGLPEAFLVFDELIWKMLYQYPSFASHDMSWPRAQVIASLKKYFQTPQSQRRDGAAWLVNTLEDEMRALGVDDDNLAVVIFHIYLAINTNTRKTAFWVIAYLLYNPAHLAAFRKETEAAFSGDSLVDPFYIQDPAKCPQVDRIWHETLRLSGWAASVRLIMQDTIIGGKLMRQGNRVMVPHRLLHFDEGVFGEDTHVFRPERWEKENLTRSPSWRPFGAGKTMCSGRFLARYSVTVFVATVLRRFDVELVGNPPFPHADEGRPVLGTMSIKEGHDIKVRLSPRAKFD</sequence>
<dbReference type="AlphaFoldDB" id="A0A9P8UV33"/>
<dbReference type="GO" id="GO:0005506">
    <property type="term" value="F:iron ion binding"/>
    <property type="evidence" value="ECO:0007669"/>
    <property type="project" value="InterPro"/>
</dbReference>
<evidence type="ECO:0000256" key="2">
    <source>
        <dbReference type="ARBA" id="ARBA00010617"/>
    </source>
</evidence>
<evidence type="ECO:0000256" key="7">
    <source>
        <dbReference type="PIRSR" id="PIRSR602403-1"/>
    </source>
</evidence>
<evidence type="ECO:0000256" key="4">
    <source>
        <dbReference type="ARBA" id="ARBA00022723"/>
    </source>
</evidence>
<accession>A0A9P8UV33</accession>
<evidence type="ECO:0000256" key="3">
    <source>
        <dbReference type="ARBA" id="ARBA00022617"/>
    </source>
</evidence>
<keyword evidence="6" id="KW-0560">Oxidoreductase</keyword>
<dbReference type="EMBL" id="JAGPXC010000001">
    <property type="protein sequence ID" value="KAH6659051.1"/>
    <property type="molecule type" value="Genomic_DNA"/>
</dbReference>
<proteinExistence type="inferred from homology"/>
<dbReference type="PANTHER" id="PTHR24304">
    <property type="entry name" value="CYTOCHROME P450 FAMILY 7"/>
    <property type="match status" value="1"/>
</dbReference>
<dbReference type="Gene3D" id="1.10.630.10">
    <property type="entry name" value="Cytochrome P450"/>
    <property type="match status" value="1"/>
</dbReference>
<dbReference type="OrthoDB" id="1470350at2759"/>
<dbReference type="SUPFAM" id="SSF48264">
    <property type="entry name" value="Cytochrome P450"/>
    <property type="match status" value="1"/>
</dbReference>
<dbReference type="InterPro" id="IPR050529">
    <property type="entry name" value="CYP450_sterol_14alpha_dmase"/>
</dbReference>
<evidence type="ECO:0000256" key="6">
    <source>
        <dbReference type="ARBA" id="ARBA00023033"/>
    </source>
</evidence>
<evidence type="ECO:0000256" key="1">
    <source>
        <dbReference type="ARBA" id="ARBA00001971"/>
    </source>
</evidence>
<dbReference type="InterPro" id="IPR002403">
    <property type="entry name" value="Cyt_P450_E_grp-IV"/>
</dbReference>
<protein>
    <submittedName>
        <fullName evidence="8">Cytochrome p450</fullName>
    </submittedName>
</protein>
<comment type="similarity">
    <text evidence="2">Belongs to the cytochrome P450 family.</text>
</comment>
<name>A0A9P8UV33_9PEZI</name>
<organism evidence="8 9">
    <name type="scientific">Truncatella angustata</name>
    <dbReference type="NCBI Taxonomy" id="152316"/>
    <lineage>
        <taxon>Eukaryota</taxon>
        <taxon>Fungi</taxon>
        <taxon>Dikarya</taxon>
        <taxon>Ascomycota</taxon>
        <taxon>Pezizomycotina</taxon>
        <taxon>Sordariomycetes</taxon>
        <taxon>Xylariomycetidae</taxon>
        <taxon>Amphisphaeriales</taxon>
        <taxon>Sporocadaceae</taxon>
        <taxon>Truncatella</taxon>
    </lineage>
</organism>
<dbReference type="PANTHER" id="PTHR24304:SF2">
    <property type="entry name" value="24-HYDROXYCHOLESTEROL 7-ALPHA-HYDROXYLASE"/>
    <property type="match status" value="1"/>
</dbReference>
<reference evidence="8" key="1">
    <citation type="journal article" date="2021" name="Nat. Commun.">
        <title>Genetic determinants of endophytism in the Arabidopsis root mycobiome.</title>
        <authorList>
            <person name="Mesny F."/>
            <person name="Miyauchi S."/>
            <person name="Thiergart T."/>
            <person name="Pickel B."/>
            <person name="Atanasova L."/>
            <person name="Karlsson M."/>
            <person name="Huettel B."/>
            <person name="Barry K.W."/>
            <person name="Haridas S."/>
            <person name="Chen C."/>
            <person name="Bauer D."/>
            <person name="Andreopoulos W."/>
            <person name="Pangilinan J."/>
            <person name="LaButti K."/>
            <person name="Riley R."/>
            <person name="Lipzen A."/>
            <person name="Clum A."/>
            <person name="Drula E."/>
            <person name="Henrissat B."/>
            <person name="Kohler A."/>
            <person name="Grigoriev I.V."/>
            <person name="Martin F.M."/>
            <person name="Hacquard S."/>
        </authorList>
    </citation>
    <scope>NUCLEOTIDE SEQUENCE</scope>
    <source>
        <strain evidence="8">MPI-SDFR-AT-0073</strain>
    </source>
</reference>
<evidence type="ECO:0000313" key="9">
    <source>
        <dbReference type="Proteomes" id="UP000758603"/>
    </source>
</evidence>
<dbReference type="GO" id="GO:0016705">
    <property type="term" value="F:oxidoreductase activity, acting on paired donors, with incorporation or reduction of molecular oxygen"/>
    <property type="evidence" value="ECO:0007669"/>
    <property type="project" value="InterPro"/>
</dbReference>
<keyword evidence="3 7" id="KW-0349">Heme</keyword>
<dbReference type="Pfam" id="PF00067">
    <property type="entry name" value="p450"/>
    <property type="match status" value="1"/>
</dbReference>
<comment type="caution">
    <text evidence="8">The sequence shown here is derived from an EMBL/GenBank/DDBJ whole genome shotgun (WGS) entry which is preliminary data.</text>
</comment>
<dbReference type="GO" id="GO:0008395">
    <property type="term" value="F:steroid hydroxylase activity"/>
    <property type="evidence" value="ECO:0007669"/>
    <property type="project" value="TreeGrafter"/>
</dbReference>
<dbReference type="Proteomes" id="UP000758603">
    <property type="component" value="Unassembled WGS sequence"/>
</dbReference>